<gene>
    <name evidence="4" type="ORF">PVAND_015381</name>
</gene>
<evidence type="ECO:0000313" key="5">
    <source>
        <dbReference type="Proteomes" id="UP001107558"/>
    </source>
</evidence>
<protein>
    <recommendedName>
        <fullName evidence="6">Ankyrin repeat protein</fullName>
    </recommendedName>
</protein>
<reference evidence="4" key="1">
    <citation type="submission" date="2021-03" db="EMBL/GenBank/DDBJ databases">
        <title>Chromosome level genome of the anhydrobiotic midge Polypedilum vanderplanki.</title>
        <authorList>
            <person name="Yoshida Y."/>
            <person name="Kikawada T."/>
            <person name="Gusev O."/>
        </authorList>
    </citation>
    <scope>NUCLEOTIDE SEQUENCE</scope>
    <source>
        <strain evidence="4">NIAS01</strain>
        <tissue evidence="4">Whole body or cell culture</tissue>
    </source>
</reference>
<dbReference type="SUPFAM" id="SSF48403">
    <property type="entry name" value="Ankyrin repeat"/>
    <property type="match status" value="1"/>
</dbReference>
<sequence>MSNVNKKLNFGNDDRPIESRNNGPMQPLIDFKQLANFLIQNVPSRDEAIEIVKNYSNDTNQNDPISIIFKIDEVLKPFDEENLRKFSEIPKKSNVIAFQSTYDGKFCVVWKHNEIFALNVLDDLRYDDLVDLCKFVVKFISKCLKENHSGIKKSKYKSTSKHNLSLASLIDSNDLNLLHIASQIGNTKIVKILLENGFSVDTWCNRRLPADRAYENRHFGTLLELLKANSQLPKGFNINECPYDIQEFVRAKNGGRDKPKARKGKILMTILLYAIISFPLLAMLTFFFVYDPTMLWKDLDEVQKEQVLNGTVKFEGIEMKFRELYNENDSNVFDILNYEQILVLMRDKVLDLSKEKNRFLETEIYLSYGNMSEILREKFESAVVKFQGKSLKIYELVGNETEIYESLKSSEIFDLLKNESLIEIGSKLKFNGVNFDDKNLTLNSIETGQNLLISPGNLLKGNKLILLNSDTMNSNVSNVKNLLIHLKQKFPFKWFEYFNLQEYTPLLTDIVNSKFNVEEILSKFVSANSHFEKEVLKKFIDDQNLVIFWDGFDDISFNFIDFLLHLISTVKDETQNVQFIATHPQYEQFIAKKFDNKIYKLVL</sequence>
<dbReference type="InterPro" id="IPR002110">
    <property type="entry name" value="Ankyrin_rpt"/>
</dbReference>
<evidence type="ECO:0000256" key="1">
    <source>
        <dbReference type="PROSITE-ProRule" id="PRU00023"/>
    </source>
</evidence>
<dbReference type="AlphaFoldDB" id="A0A9J6BCV1"/>
<dbReference type="PROSITE" id="PS50088">
    <property type="entry name" value="ANK_REPEAT"/>
    <property type="match status" value="1"/>
</dbReference>
<name>A0A9J6BCV1_POLVA</name>
<dbReference type="EMBL" id="JADBJN010000004">
    <property type="protein sequence ID" value="KAG5667400.1"/>
    <property type="molecule type" value="Genomic_DNA"/>
</dbReference>
<keyword evidence="5" id="KW-1185">Reference proteome</keyword>
<keyword evidence="1" id="KW-0040">ANK repeat</keyword>
<dbReference type="OrthoDB" id="6693298at2759"/>
<evidence type="ECO:0000256" key="3">
    <source>
        <dbReference type="SAM" id="Phobius"/>
    </source>
</evidence>
<dbReference type="Gene3D" id="1.25.40.20">
    <property type="entry name" value="Ankyrin repeat-containing domain"/>
    <property type="match status" value="1"/>
</dbReference>
<keyword evidence="3" id="KW-1133">Transmembrane helix</keyword>
<feature type="region of interest" description="Disordered" evidence="2">
    <location>
        <begin position="1"/>
        <end position="22"/>
    </location>
</feature>
<dbReference type="InterPro" id="IPR036770">
    <property type="entry name" value="Ankyrin_rpt-contain_sf"/>
</dbReference>
<keyword evidence="3" id="KW-0812">Transmembrane</keyword>
<evidence type="ECO:0000313" key="4">
    <source>
        <dbReference type="EMBL" id="KAG5667400.1"/>
    </source>
</evidence>
<evidence type="ECO:0000256" key="2">
    <source>
        <dbReference type="SAM" id="MobiDB-lite"/>
    </source>
</evidence>
<keyword evidence="3" id="KW-0472">Membrane</keyword>
<accession>A0A9J6BCV1</accession>
<proteinExistence type="predicted"/>
<feature type="transmembrane region" description="Helical" evidence="3">
    <location>
        <begin position="266"/>
        <end position="290"/>
    </location>
</feature>
<feature type="repeat" description="ANK" evidence="1">
    <location>
        <begin position="173"/>
        <end position="205"/>
    </location>
</feature>
<dbReference type="Proteomes" id="UP001107558">
    <property type="component" value="Chromosome 4"/>
</dbReference>
<evidence type="ECO:0008006" key="6">
    <source>
        <dbReference type="Google" id="ProtNLM"/>
    </source>
</evidence>
<dbReference type="PROSITE" id="PS50297">
    <property type="entry name" value="ANK_REP_REGION"/>
    <property type="match status" value="1"/>
</dbReference>
<organism evidence="4 5">
    <name type="scientific">Polypedilum vanderplanki</name>
    <name type="common">Sleeping chironomid midge</name>
    <dbReference type="NCBI Taxonomy" id="319348"/>
    <lineage>
        <taxon>Eukaryota</taxon>
        <taxon>Metazoa</taxon>
        <taxon>Ecdysozoa</taxon>
        <taxon>Arthropoda</taxon>
        <taxon>Hexapoda</taxon>
        <taxon>Insecta</taxon>
        <taxon>Pterygota</taxon>
        <taxon>Neoptera</taxon>
        <taxon>Endopterygota</taxon>
        <taxon>Diptera</taxon>
        <taxon>Nematocera</taxon>
        <taxon>Chironomoidea</taxon>
        <taxon>Chironomidae</taxon>
        <taxon>Chironominae</taxon>
        <taxon>Polypedilum</taxon>
        <taxon>Polypedilum</taxon>
    </lineage>
</organism>
<comment type="caution">
    <text evidence="4">The sequence shown here is derived from an EMBL/GenBank/DDBJ whole genome shotgun (WGS) entry which is preliminary data.</text>
</comment>